<dbReference type="SUPFAM" id="SSF51735">
    <property type="entry name" value="NAD(P)-binding Rossmann-fold domains"/>
    <property type="match status" value="1"/>
</dbReference>
<comment type="caution">
    <text evidence="4">The sequence shown here is derived from an EMBL/GenBank/DDBJ whole genome shotgun (WGS) entry which is preliminary data.</text>
</comment>
<evidence type="ECO:0000256" key="2">
    <source>
        <dbReference type="ARBA" id="ARBA00023445"/>
    </source>
</evidence>
<dbReference type="InterPro" id="IPR001509">
    <property type="entry name" value="Epimerase_deHydtase"/>
</dbReference>
<evidence type="ECO:0000313" key="5">
    <source>
        <dbReference type="Proteomes" id="UP001396898"/>
    </source>
</evidence>
<dbReference type="Pfam" id="PF01370">
    <property type="entry name" value="Epimerase"/>
    <property type="match status" value="1"/>
</dbReference>
<keyword evidence="5" id="KW-1185">Reference proteome</keyword>
<evidence type="ECO:0000313" key="4">
    <source>
        <dbReference type="EMBL" id="KAK8029387.1"/>
    </source>
</evidence>
<dbReference type="Proteomes" id="UP001396898">
    <property type="component" value="Unassembled WGS sequence"/>
</dbReference>
<sequence>MRIANRAIPLDSTVVVIGANGYMAVETCEKLQQAGYRVRGTVRSVERHRGWMHALFDNEWPGKFELVEVQDFQAKGAFDEAFTGAAGVIYPSMPIIFDTDPVKVYEPMIQGVVNTLEAAARAGVQRYVLSSSSKAVHSNVYDGPRKLTSDMFNYEAINKVRDGPPPDAGASFEKMVSVYSAGRTLAELAFWDWIREHNSPFVANCVVPDGQFGRVLDMENINTGPSSSTGQLKHALQGQWDQIGLDLAFFTDVQDSARLLVAAVASASIKNERIFSYYINTTWNGMRNKVREMFPDRPELVQGEDRQHEKRDLSCAPGPIARAEFILREVGRPGFASEEDIIRDFVASVFGQV</sequence>
<feature type="domain" description="NAD-dependent epimerase/dehydratase" evidence="3">
    <location>
        <begin position="14"/>
        <end position="136"/>
    </location>
</feature>
<evidence type="ECO:0000256" key="1">
    <source>
        <dbReference type="ARBA" id="ARBA00023002"/>
    </source>
</evidence>
<dbReference type="Gene3D" id="3.40.50.720">
    <property type="entry name" value="NAD(P)-binding Rossmann-like Domain"/>
    <property type="match status" value="1"/>
</dbReference>
<dbReference type="EMBL" id="JAQQWI010000007">
    <property type="protein sequence ID" value="KAK8029387.1"/>
    <property type="molecule type" value="Genomic_DNA"/>
</dbReference>
<evidence type="ECO:0000259" key="3">
    <source>
        <dbReference type="Pfam" id="PF01370"/>
    </source>
</evidence>
<protein>
    <recommendedName>
        <fullName evidence="3">NAD-dependent epimerase/dehydratase domain-containing protein</fullName>
    </recommendedName>
</protein>
<proteinExistence type="inferred from homology"/>
<comment type="similarity">
    <text evidence="2">Belongs to the NAD(P)-dependent epimerase/dehydratase family. Dihydroflavonol-4-reductase subfamily.</text>
</comment>
<reference evidence="4 5" key="1">
    <citation type="submission" date="2023-01" db="EMBL/GenBank/DDBJ databases">
        <title>Analysis of 21 Apiospora genomes using comparative genomics revels a genus with tremendous synthesis potential of carbohydrate active enzymes and secondary metabolites.</title>
        <authorList>
            <person name="Sorensen T."/>
        </authorList>
    </citation>
    <scope>NUCLEOTIDE SEQUENCE [LARGE SCALE GENOMIC DNA]</scope>
    <source>
        <strain evidence="4 5">CBS 20057</strain>
    </source>
</reference>
<dbReference type="InterPro" id="IPR036291">
    <property type="entry name" value="NAD(P)-bd_dom_sf"/>
</dbReference>
<gene>
    <name evidence="4" type="ORF">PG991_006443</name>
</gene>
<dbReference type="PANTHER" id="PTHR10366:SF562">
    <property type="entry name" value="ALDEHYDE REDUCTASE II (AFU_ORTHOLOGUE AFUA_1G11360)"/>
    <property type="match status" value="1"/>
</dbReference>
<dbReference type="InterPro" id="IPR050425">
    <property type="entry name" value="NAD(P)_dehydrat-like"/>
</dbReference>
<keyword evidence="1" id="KW-0560">Oxidoreductase</keyword>
<organism evidence="4 5">
    <name type="scientific">Apiospora marii</name>
    <dbReference type="NCBI Taxonomy" id="335849"/>
    <lineage>
        <taxon>Eukaryota</taxon>
        <taxon>Fungi</taxon>
        <taxon>Dikarya</taxon>
        <taxon>Ascomycota</taxon>
        <taxon>Pezizomycotina</taxon>
        <taxon>Sordariomycetes</taxon>
        <taxon>Xylariomycetidae</taxon>
        <taxon>Amphisphaeriales</taxon>
        <taxon>Apiosporaceae</taxon>
        <taxon>Apiospora</taxon>
    </lineage>
</organism>
<accession>A0ABR1SC29</accession>
<name>A0ABR1SC29_9PEZI</name>
<dbReference type="PANTHER" id="PTHR10366">
    <property type="entry name" value="NAD DEPENDENT EPIMERASE/DEHYDRATASE"/>
    <property type="match status" value="1"/>
</dbReference>